<sequence>MLEKSPDNNTLLWTFLPQIRQPFDRHFFAPLLDHAARDQGHHFLQARGVDEGELFGKVAALKVELFRSVHVLYLQPLVGGPRGWVREVNIIWKQHFLLEFVTIRLEPQQSAGGILARFYCIPDTG</sequence>
<evidence type="ECO:0000313" key="2">
    <source>
        <dbReference type="Proteomes" id="UP000069272"/>
    </source>
</evidence>
<keyword evidence="2" id="KW-1185">Reference proteome</keyword>
<dbReference type="VEuPathDB" id="VectorBase:AALB014022"/>
<reference evidence="1" key="2">
    <citation type="submission" date="2022-08" db="UniProtKB">
        <authorList>
            <consortium name="EnsemblMetazoa"/>
        </authorList>
    </citation>
    <scope>IDENTIFICATION</scope>
    <source>
        <strain evidence="1">STECLA/ALBI9_A</strain>
    </source>
</reference>
<organism evidence="1 2">
    <name type="scientific">Anopheles albimanus</name>
    <name type="common">New world malaria mosquito</name>
    <dbReference type="NCBI Taxonomy" id="7167"/>
    <lineage>
        <taxon>Eukaryota</taxon>
        <taxon>Metazoa</taxon>
        <taxon>Ecdysozoa</taxon>
        <taxon>Arthropoda</taxon>
        <taxon>Hexapoda</taxon>
        <taxon>Insecta</taxon>
        <taxon>Pterygota</taxon>
        <taxon>Neoptera</taxon>
        <taxon>Endopterygota</taxon>
        <taxon>Diptera</taxon>
        <taxon>Nematocera</taxon>
        <taxon>Culicoidea</taxon>
        <taxon>Culicidae</taxon>
        <taxon>Anophelinae</taxon>
        <taxon>Anopheles</taxon>
    </lineage>
</organism>
<dbReference type="AlphaFoldDB" id="A0A182FWH6"/>
<proteinExistence type="predicted"/>
<dbReference type="Proteomes" id="UP000069272">
    <property type="component" value="Chromosome 2L"/>
</dbReference>
<dbReference type="EnsemblMetazoa" id="AALB014022-RA">
    <property type="protein sequence ID" value="AALB014022-PA"/>
    <property type="gene ID" value="AALB014022"/>
</dbReference>
<protein>
    <submittedName>
        <fullName evidence="1">Uncharacterized protein</fullName>
    </submittedName>
</protein>
<accession>A0A182FWH6</accession>
<name>A0A182FWH6_ANOAL</name>
<reference evidence="1 2" key="1">
    <citation type="journal article" date="2017" name="G3 (Bethesda)">
        <title>The Physical Genome Mapping of Anopheles albimanus Corrected Scaffold Misassemblies and Identified Interarm Rearrangements in Genus Anopheles.</title>
        <authorList>
            <person name="Artemov G.N."/>
            <person name="Peery A.N."/>
            <person name="Jiang X."/>
            <person name="Tu Z."/>
            <person name="Stegniy V.N."/>
            <person name="Sharakhova M.V."/>
            <person name="Sharakhov I.V."/>
        </authorList>
    </citation>
    <scope>NUCLEOTIDE SEQUENCE [LARGE SCALE GENOMIC DNA]</scope>
    <source>
        <strain evidence="1 2">ALBI9_A</strain>
    </source>
</reference>
<evidence type="ECO:0000313" key="1">
    <source>
        <dbReference type="EnsemblMetazoa" id="AALB014022-PA"/>
    </source>
</evidence>